<dbReference type="Gene3D" id="1.10.357.140">
    <property type="entry name" value="UbiA prenyltransferase"/>
    <property type="match status" value="1"/>
</dbReference>
<feature type="transmembrane region" description="Helical" evidence="9">
    <location>
        <begin position="136"/>
        <end position="157"/>
    </location>
</feature>
<dbReference type="PANTHER" id="PTHR11048">
    <property type="entry name" value="PRENYLTRANSFERASES"/>
    <property type="match status" value="1"/>
</dbReference>
<comment type="subcellular location">
    <subcellularLocation>
        <location evidence="2">Membrane</location>
        <topology evidence="2">Multi-pass membrane protein</topology>
    </subcellularLocation>
</comment>
<feature type="transmembrane region" description="Helical" evidence="9">
    <location>
        <begin position="115"/>
        <end position="131"/>
    </location>
</feature>
<evidence type="ECO:0000256" key="8">
    <source>
        <dbReference type="ARBA" id="ARBA00023136"/>
    </source>
</evidence>
<name>A0ABS7WRZ0_9BACT</name>
<dbReference type="InterPro" id="IPR044878">
    <property type="entry name" value="UbiA_sf"/>
</dbReference>
<comment type="cofactor">
    <cofactor evidence="1">
        <name>Mg(2+)</name>
        <dbReference type="ChEBI" id="CHEBI:18420"/>
    </cofactor>
</comment>
<dbReference type="InterPro" id="IPR006371">
    <property type="entry name" value="Polyprenyltransferase_UbiA-li"/>
</dbReference>
<sequence length="289" mass="33130">MQKFKNILDLIVFKHSIFALPFLLVSMLSAIRLYDLSFFNVIIPFILAIFCAVFARSYAMALNRFLDANIDILNERTKNRPSVDGRIGRFNLCIFIFVNAFLFIVFSYFINITCFYLSFFVLILLASYSLFKRFSYLAHIILGLCLGFSCIAGELVLTSSISVYSLALCFAVCFWTAGFDCLYALQDMEFDKEHKLFSIPACFGAKATLFIAAIFHLLAVLFWLLFFVSIHSGKVAYVGLMIIALLLTLEHLIVRKDTKHIQRAFFDINALVSILFLIIFLLDWKLFNV</sequence>
<protein>
    <submittedName>
        <fullName evidence="10">UbiA family prenyltransferase</fullName>
    </submittedName>
</protein>
<reference evidence="10 11" key="1">
    <citation type="submission" date="2020-07" db="EMBL/GenBank/DDBJ databases">
        <title>Transfer of Campylobacter canadensis to the novel genus Avispirillum gen. nov., that also includes two novel species recovered from migratory waterfowl: Avispirillum anseris sp. nov. and Avispirillum brantae sp. nov.</title>
        <authorList>
            <person name="Miller W.G."/>
            <person name="Chapman M.H."/>
            <person name="Yee E."/>
            <person name="Inglis G.D."/>
        </authorList>
    </citation>
    <scope>NUCLEOTIDE SEQUENCE [LARGE SCALE GENOMIC DNA]</scope>
    <source>
        <strain evidence="10 11">L283</strain>
    </source>
</reference>
<feature type="transmembrane region" description="Helical" evidence="9">
    <location>
        <begin position="37"/>
        <end position="55"/>
    </location>
</feature>
<comment type="similarity">
    <text evidence="3">Belongs to the UbiA prenyltransferase family.</text>
</comment>
<evidence type="ECO:0000256" key="3">
    <source>
        <dbReference type="ARBA" id="ARBA00005985"/>
    </source>
</evidence>
<evidence type="ECO:0000256" key="2">
    <source>
        <dbReference type="ARBA" id="ARBA00004141"/>
    </source>
</evidence>
<evidence type="ECO:0000256" key="9">
    <source>
        <dbReference type="SAM" id="Phobius"/>
    </source>
</evidence>
<keyword evidence="5" id="KW-0808">Transferase</keyword>
<evidence type="ECO:0000256" key="7">
    <source>
        <dbReference type="ARBA" id="ARBA00022989"/>
    </source>
</evidence>
<feature type="transmembrane region" description="Helical" evidence="9">
    <location>
        <begin position="235"/>
        <end position="254"/>
    </location>
</feature>
<proteinExistence type="inferred from homology"/>
<keyword evidence="4" id="KW-1003">Cell membrane</keyword>
<dbReference type="PANTHER" id="PTHR11048:SF28">
    <property type="entry name" value="4-HYDROXYBENZOATE POLYPRENYLTRANSFERASE, MITOCHONDRIAL"/>
    <property type="match status" value="1"/>
</dbReference>
<evidence type="ECO:0000313" key="11">
    <source>
        <dbReference type="Proteomes" id="UP000786183"/>
    </source>
</evidence>
<comment type="caution">
    <text evidence="10">The sequence shown here is derived from an EMBL/GenBank/DDBJ whole genome shotgun (WGS) entry which is preliminary data.</text>
</comment>
<evidence type="ECO:0000256" key="5">
    <source>
        <dbReference type="ARBA" id="ARBA00022679"/>
    </source>
</evidence>
<evidence type="ECO:0000256" key="6">
    <source>
        <dbReference type="ARBA" id="ARBA00022692"/>
    </source>
</evidence>
<evidence type="ECO:0000256" key="1">
    <source>
        <dbReference type="ARBA" id="ARBA00001946"/>
    </source>
</evidence>
<dbReference type="InterPro" id="IPR039653">
    <property type="entry name" value="Prenyltransferase"/>
</dbReference>
<dbReference type="Proteomes" id="UP000786183">
    <property type="component" value="Unassembled WGS sequence"/>
</dbReference>
<keyword evidence="11" id="KW-1185">Reference proteome</keyword>
<dbReference type="Gene3D" id="1.20.120.1780">
    <property type="entry name" value="UbiA prenyltransferase"/>
    <property type="match status" value="1"/>
</dbReference>
<gene>
    <name evidence="10" type="ORF">AVCANL283_03045</name>
</gene>
<dbReference type="InterPro" id="IPR000537">
    <property type="entry name" value="UbiA_prenyltransferase"/>
</dbReference>
<evidence type="ECO:0000313" key="10">
    <source>
        <dbReference type="EMBL" id="MBZ7987097.1"/>
    </source>
</evidence>
<feature type="transmembrane region" description="Helical" evidence="9">
    <location>
        <begin position="266"/>
        <end position="287"/>
    </location>
</feature>
<dbReference type="CDD" id="cd13959">
    <property type="entry name" value="PT_UbiA_COQ2"/>
    <property type="match status" value="1"/>
</dbReference>
<evidence type="ECO:0000256" key="4">
    <source>
        <dbReference type="ARBA" id="ARBA00022475"/>
    </source>
</evidence>
<dbReference type="NCBIfam" id="TIGR01475">
    <property type="entry name" value="ubiA_other"/>
    <property type="match status" value="1"/>
</dbReference>
<feature type="transmembrane region" description="Helical" evidence="9">
    <location>
        <begin position="90"/>
        <end position="109"/>
    </location>
</feature>
<keyword evidence="8 9" id="KW-0472">Membrane</keyword>
<dbReference type="EMBL" id="JACGBB010000004">
    <property type="protein sequence ID" value="MBZ7987097.1"/>
    <property type="molecule type" value="Genomic_DNA"/>
</dbReference>
<accession>A0ABS7WRZ0</accession>
<dbReference type="Pfam" id="PF01040">
    <property type="entry name" value="UbiA"/>
    <property type="match status" value="1"/>
</dbReference>
<dbReference type="RefSeq" id="WP_172233426.1">
    <property type="nucleotide sequence ID" value="NZ_CP035946.1"/>
</dbReference>
<keyword evidence="6 9" id="KW-0812">Transmembrane</keyword>
<organism evidence="10 11">
    <name type="scientific">Campylobacter canadensis</name>
    <dbReference type="NCBI Taxonomy" id="449520"/>
    <lineage>
        <taxon>Bacteria</taxon>
        <taxon>Pseudomonadati</taxon>
        <taxon>Campylobacterota</taxon>
        <taxon>Epsilonproteobacteria</taxon>
        <taxon>Campylobacterales</taxon>
        <taxon>Campylobacteraceae</taxon>
        <taxon>Campylobacter</taxon>
    </lineage>
</organism>
<keyword evidence="7 9" id="KW-1133">Transmembrane helix</keyword>
<feature type="transmembrane region" description="Helical" evidence="9">
    <location>
        <begin position="12"/>
        <end position="31"/>
    </location>
</feature>
<feature type="transmembrane region" description="Helical" evidence="9">
    <location>
        <begin position="163"/>
        <end position="186"/>
    </location>
</feature>
<feature type="transmembrane region" description="Helical" evidence="9">
    <location>
        <begin position="207"/>
        <end position="229"/>
    </location>
</feature>